<accession>A0A0F9F5L0</accession>
<name>A0A0F9F5L0_9ZZZZ</name>
<reference evidence="1" key="1">
    <citation type="journal article" date="2015" name="Nature">
        <title>Complex archaea that bridge the gap between prokaryotes and eukaryotes.</title>
        <authorList>
            <person name="Spang A."/>
            <person name="Saw J.H."/>
            <person name="Jorgensen S.L."/>
            <person name="Zaremba-Niedzwiedzka K."/>
            <person name="Martijn J."/>
            <person name="Lind A.E."/>
            <person name="van Eijk R."/>
            <person name="Schleper C."/>
            <person name="Guy L."/>
            <person name="Ettema T.J."/>
        </authorList>
    </citation>
    <scope>NUCLEOTIDE SEQUENCE</scope>
</reference>
<proteinExistence type="predicted"/>
<evidence type="ECO:0000313" key="1">
    <source>
        <dbReference type="EMBL" id="KKL81573.1"/>
    </source>
</evidence>
<dbReference type="AlphaFoldDB" id="A0A0F9F5L0"/>
<organism evidence="1">
    <name type="scientific">marine sediment metagenome</name>
    <dbReference type="NCBI Taxonomy" id="412755"/>
    <lineage>
        <taxon>unclassified sequences</taxon>
        <taxon>metagenomes</taxon>
        <taxon>ecological metagenomes</taxon>
    </lineage>
</organism>
<feature type="non-terminal residue" evidence="1">
    <location>
        <position position="1"/>
    </location>
</feature>
<sequence length="123" mass="13903">IRQAVTEGANKSNLIFITSLVQGDMMRGKFDDSRRLLTSKDTDFGFSTDLFVDGIPIFEDQDCNTDDWFLIDLETHRVGIWIPPTIEKLGKSADSEDAFIKTYLATYNRGPRRMVQIYGAATS</sequence>
<protein>
    <submittedName>
        <fullName evidence="1">Uncharacterized protein</fullName>
    </submittedName>
</protein>
<gene>
    <name evidence="1" type="ORF">LCGC14_1993360</name>
</gene>
<comment type="caution">
    <text evidence="1">The sequence shown here is derived from an EMBL/GenBank/DDBJ whole genome shotgun (WGS) entry which is preliminary data.</text>
</comment>
<dbReference type="EMBL" id="LAZR01022522">
    <property type="protein sequence ID" value="KKL81573.1"/>
    <property type="molecule type" value="Genomic_DNA"/>
</dbReference>